<organism evidence="2 3">
    <name type="scientific">Linum tenue</name>
    <dbReference type="NCBI Taxonomy" id="586396"/>
    <lineage>
        <taxon>Eukaryota</taxon>
        <taxon>Viridiplantae</taxon>
        <taxon>Streptophyta</taxon>
        <taxon>Embryophyta</taxon>
        <taxon>Tracheophyta</taxon>
        <taxon>Spermatophyta</taxon>
        <taxon>Magnoliopsida</taxon>
        <taxon>eudicotyledons</taxon>
        <taxon>Gunneridae</taxon>
        <taxon>Pentapetalae</taxon>
        <taxon>rosids</taxon>
        <taxon>fabids</taxon>
        <taxon>Malpighiales</taxon>
        <taxon>Linaceae</taxon>
        <taxon>Linum</taxon>
    </lineage>
</organism>
<evidence type="ECO:0000313" key="2">
    <source>
        <dbReference type="EMBL" id="CAI0629382.1"/>
    </source>
</evidence>
<dbReference type="AlphaFoldDB" id="A0AAV0S898"/>
<name>A0AAV0S898_9ROSI</name>
<reference evidence="2" key="1">
    <citation type="submission" date="2022-08" db="EMBL/GenBank/DDBJ databases">
        <authorList>
            <person name="Gutierrez-Valencia J."/>
        </authorList>
    </citation>
    <scope>NUCLEOTIDE SEQUENCE</scope>
</reference>
<evidence type="ECO:0000313" key="1">
    <source>
        <dbReference type="EMBL" id="CAI0542764.1"/>
    </source>
</evidence>
<keyword evidence="3" id="KW-1185">Reference proteome</keyword>
<proteinExistence type="predicted"/>
<gene>
    <name evidence="1" type="ORF">LITE_LOCUS42605</name>
    <name evidence="2" type="ORF">LITE_LOCUS51984</name>
</gene>
<dbReference type="EMBL" id="CAMGYJ010000011">
    <property type="protein sequence ID" value="CAI0629382.1"/>
    <property type="molecule type" value="Genomic_DNA"/>
</dbReference>
<dbReference type="EMBL" id="CAMGYJ010000009">
    <property type="protein sequence ID" value="CAI0542764.1"/>
    <property type="molecule type" value="Genomic_DNA"/>
</dbReference>
<dbReference type="Proteomes" id="UP001154282">
    <property type="component" value="Unassembled WGS sequence"/>
</dbReference>
<accession>A0AAV0S898</accession>
<sequence>MLKFKALIFNVVHRQAAASTSTSPASTGQHLFTTGPPSPMWTIPPSRSTQAPSFNVSMGHVSFFAGGGGQAAGDGDFPDPPPVTGGTVGMLGMGTLGTVTGGSLGRWIGGSLIGPGPLEGDLGFGLGFRPPQRPQEERMGVAEERKSMKIRRRAAEDLEEDSIFGDYCSFFLWVNEGMWSGFGGSACVYI</sequence>
<comment type="caution">
    <text evidence="2">The sequence shown here is derived from an EMBL/GenBank/DDBJ whole genome shotgun (WGS) entry which is preliminary data.</text>
</comment>
<protein>
    <submittedName>
        <fullName evidence="2">Uncharacterized protein</fullName>
    </submittedName>
</protein>
<evidence type="ECO:0000313" key="3">
    <source>
        <dbReference type="Proteomes" id="UP001154282"/>
    </source>
</evidence>